<dbReference type="PANTHER" id="PTHR11817">
    <property type="entry name" value="PYRUVATE KINASE"/>
    <property type="match status" value="1"/>
</dbReference>
<feature type="domain" description="Pyruvate kinase C-terminal" evidence="5">
    <location>
        <begin position="498"/>
        <end position="602"/>
    </location>
</feature>
<dbReference type="InterPro" id="IPR015793">
    <property type="entry name" value="Pyrv_Knase_brl"/>
</dbReference>
<name>A0A1I8MT91_MUSDO</name>
<evidence type="ECO:0000313" key="6">
    <source>
        <dbReference type="EnsemblMetazoa" id="MDOA008222-PA"/>
    </source>
</evidence>
<feature type="domain" description="Pyruvate kinase barrel" evidence="4">
    <location>
        <begin position="139"/>
        <end position="375"/>
    </location>
</feature>
<comment type="cofactor">
    <cofactor evidence="1">
        <name>K(+)</name>
        <dbReference type="ChEBI" id="CHEBI:29103"/>
    </cofactor>
</comment>
<evidence type="ECO:0000256" key="3">
    <source>
        <dbReference type="ARBA" id="ARBA00022723"/>
    </source>
</evidence>
<dbReference type="GO" id="GO:0030955">
    <property type="term" value="F:potassium ion binding"/>
    <property type="evidence" value="ECO:0007669"/>
    <property type="project" value="InterPro"/>
</dbReference>
<dbReference type="EnsemblMetazoa" id="MDOA008222-RA">
    <property type="protein sequence ID" value="MDOA008222-PA"/>
    <property type="gene ID" value="MDOA008222"/>
</dbReference>
<sequence length="631" mass="72662">MESQITSLAEISRQMAQKLNRLGLRKLRHAHKTLTQLQQKVVLSKFGRLEDDKFPQNKTKKEFPTQNVADSEQLDDSDVFEESEAEEEDFEILETVKCSQLSEDSWLGYFAGYEILNKEEKIYLNGNKQCIELSGYNSDPKTLEDYLRAGMRCFFMDLFVGTEVDKQRCVFNLRNCELKISQEYGYPVNVSLFAILSPRCQYTGYFDDPTAVYEMEKGETLTLTTNRQYSTKGCRRKIYVNGRFLVDECQLGNYILIGPSLQVRIISIVGEDLNCEVMECGVLRSKSAVRFPGRCNRSRVSVEEIEDITFAREMGIGVLISYIAGTELYLKELQEVLGLLNCQNMQLGCRVVLNEMQEKENTNFEWIVKGYDVFLIEFKIASEGFQEGYKGKAKEITTTNPEILNLSRTASNFLKSVYRQKKAIIMDCTPFVGRQLFVDPCNWPEVFYYPDKYFIKSDHGSYDSFQFHLLQRSIFNHMFPSLWSSSPFYCDESQSGCDTIARSCIAASLECNAAAILLCSILPDMAIKLSHFRPITPIYFLSATKSTADYISMYHNVIYLYQKHSDCYRKFVTEGFLCGLTYLHDRKLVTNGRCVILMYGHNSAIDLPDKYVILKFNAETFEENLNKLFIN</sequence>
<keyword evidence="3" id="KW-0479">Metal-binding</keyword>
<dbReference type="InterPro" id="IPR036918">
    <property type="entry name" value="Pyrv_Knase_C_sf"/>
</dbReference>
<evidence type="ECO:0000256" key="1">
    <source>
        <dbReference type="ARBA" id="ARBA00001958"/>
    </source>
</evidence>
<dbReference type="GO" id="GO:0000287">
    <property type="term" value="F:magnesium ion binding"/>
    <property type="evidence" value="ECO:0007669"/>
    <property type="project" value="InterPro"/>
</dbReference>
<keyword evidence="2" id="KW-0808">Transferase</keyword>
<dbReference type="InterPro" id="IPR011037">
    <property type="entry name" value="Pyrv_Knase-like_insert_dom_sf"/>
</dbReference>
<dbReference type="Gene3D" id="2.40.33.10">
    <property type="entry name" value="PK beta-barrel domain-like"/>
    <property type="match status" value="1"/>
</dbReference>
<organism evidence="6">
    <name type="scientific">Musca domestica</name>
    <name type="common">House fly</name>
    <dbReference type="NCBI Taxonomy" id="7370"/>
    <lineage>
        <taxon>Eukaryota</taxon>
        <taxon>Metazoa</taxon>
        <taxon>Ecdysozoa</taxon>
        <taxon>Arthropoda</taxon>
        <taxon>Hexapoda</taxon>
        <taxon>Insecta</taxon>
        <taxon>Pterygota</taxon>
        <taxon>Neoptera</taxon>
        <taxon>Endopterygota</taxon>
        <taxon>Diptera</taxon>
        <taxon>Brachycera</taxon>
        <taxon>Muscomorpha</taxon>
        <taxon>Muscoidea</taxon>
        <taxon>Muscidae</taxon>
        <taxon>Musca</taxon>
    </lineage>
</organism>
<dbReference type="Pfam" id="PF00224">
    <property type="entry name" value="PK"/>
    <property type="match status" value="1"/>
</dbReference>
<evidence type="ECO:0000259" key="5">
    <source>
        <dbReference type="Pfam" id="PF02887"/>
    </source>
</evidence>
<dbReference type="VEuPathDB" id="VectorBase:MDOA008222"/>
<evidence type="ECO:0000256" key="2">
    <source>
        <dbReference type="ARBA" id="ARBA00022679"/>
    </source>
</evidence>
<dbReference type="VEuPathDB" id="VectorBase:MDOMA2_018838"/>
<dbReference type="Pfam" id="PF02887">
    <property type="entry name" value="PK_C"/>
    <property type="match status" value="1"/>
</dbReference>
<protein>
    <submittedName>
        <fullName evidence="6">Uncharacterized protein</fullName>
    </submittedName>
</protein>
<reference evidence="6" key="1">
    <citation type="submission" date="2020-05" db="UniProtKB">
        <authorList>
            <consortium name="EnsemblMetazoa"/>
        </authorList>
    </citation>
    <scope>IDENTIFICATION</scope>
    <source>
        <strain evidence="6">Aabys</strain>
    </source>
</reference>
<dbReference type="InterPro" id="IPR015795">
    <property type="entry name" value="Pyrv_Knase_C"/>
</dbReference>
<dbReference type="STRING" id="7370.A0A1I8MT91"/>
<dbReference type="InterPro" id="IPR015806">
    <property type="entry name" value="Pyrv_Knase_insert_dom_sf"/>
</dbReference>
<dbReference type="eggNOG" id="KOG2323">
    <property type="taxonomic scope" value="Eukaryota"/>
</dbReference>
<dbReference type="SUPFAM" id="SSF52935">
    <property type="entry name" value="PK C-terminal domain-like"/>
    <property type="match status" value="1"/>
</dbReference>
<dbReference type="InterPro" id="IPR001697">
    <property type="entry name" value="Pyr_Knase"/>
</dbReference>
<evidence type="ECO:0000259" key="4">
    <source>
        <dbReference type="Pfam" id="PF00224"/>
    </source>
</evidence>
<proteinExistence type="predicted"/>
<dbReference type="GO" id="GO:0004743">
    <property type="term" value="F:pyruvate kinase activity"/>
    <property type="evidence" value="ECO:0007669"/>
    <property type="project" value="InterPro"/>
</dbReference>
<dbReference type="AlphaFoldDB" id="A0A1I8MT91"/>
<dbReference type="SUPFAM" id="SSF50800">
    <property type="entry name" value="PK beta-barrel domain-like"/>
    <property type="match status" value="1"/>
</dbReference>
<dbReference type="Gene3D" id="3.40.1380.20">
    <property type="entry name" value="Pyruvate kinase, C-terminal domain"/>
    <property type="match status" value="1"/>
</dbReference>
<accession>A0A1I8MT91</accession>